<dbReference type="Proteomes" id="UP000299102">
    <property type="component" value="Unassembled WGS sequence"/>
</dbReference>
<protein>
    <submittedName>
        <fullName evidence="2">Uncharacterized protein</fullName>
    </submittedName>
</protein>
<evidence type="ECO:0000313" key="3">
    <source>
        <dbReference type="Proteomes" id="UP000299102"/>
    </source>
</evidence>
<reference evidence="2 3" key="1">
    <citation type="journal article" date="2019" name="Commun. Biol.">
        <title>The bagworm genome reveals a unique fibroin gene that provides high tensile strength.</title>
        <authorList>
            <person name="Kono N."/>
            <person name="Nakamura H."/>
            <person name="Ohtoshi R."/>
            <person name="Tomita M."/>
            <person name="Numata K."/>
            <person name="Arakawa K."/>
        </authorList>
    </citation>
    <scope>NUCLEOTIDE SEQUENCE [LARGE SCALE GENOMIC DNA]</scope>
</reference>
<accession>A0A4C1W0G1</accession>
<evidence type="ECO:0000256" key="1">
    <source>
        <dbReference type="SAM" id="MobiDB-lite"/>
    </source>
</evidence>
<feature type="compositionally biased region" description="Basic and acidic residues" evidence="1">
    <location>
        <begin position="172"/>
        <end position="181"/>
    </location>
</feature>
<proteinExistence type="predicted"/>
<sequence>MKISQSRRKKNIKIISVPVRFAFPTRHGRAGRGRPARRTAFSFVAVTQHFRSRAAIPRAPADVTERGAASADTKRAENHRNLGARDKCACKVSIKQFVPSSGSVVEDVAFESHGRCRRIDDDGRCPPPCPSLPIIPGIVGSCLGLSFSRKVINERDSPTETGLGRRAGPVGEHSRAGAEKK</sequence>
<keyword evidence="3" id="KW-1185">Reference proteome</keyword>
<gene>
    <name evidence="2" type="ORF">EVAR_27168_1</name>
</gene>
<organism evidence="2 3">
    <name type="scientific">Eumeta variegata</name>
    <name type="common">Bagworm moth</name>
    <name type="synonym">Eumeta japonica</name>
    <dbReference type="NCBI Taxonomy" id="151549"/>
    <lineage>
        <taxon>Eukaryota</taxon>
        <taxon>Metazoa</taxon>
        <taxon>Ecdysozoa</taxon>
        <taxon>Arthropoda</taxon>
        <taxon>Hexapoda</taxon>
        <taxon>Insecta</taxon>
        <taxon>Pterygota</taxon>
        <taxon>Neoptera</taxon>
        <taxon>Endopterygota</taxon>
        <taxon>Lepidoptera</taxon>
        <taxon>Glossata</taxon>
        <taxon>Ditrysia</taxon>
        <taxon>Tineoidea</taxon>
        <taxon>Psychidae</taxon>
        <taxon>Oiketicinae</taxon>
        <taxon>Eumeta</taxon>
    </lineage>
</organism>
<comment type="caution">
    <text evidence="2">The sequence shown here is derived from an EMBL/GenBank/DDBJ whole genome shotgun (WGS) entry which is preliminary data.</text>
</comment>
<dbReference type="AlphaFoldDB" id="A0A4C1W0G1"/>
<feature type="region of interest" description="Disordered" evidence="1">
    <location>
        <begin position="154"/>
        <end position="181"/>
    </location>
</feature>
<evidence type="ECO:0000313" key="2">
    <source>
        <dbReference type="EMBL" id="GBP43999.1"/>
    </source>
</evidence>
<name>A0A4C1W0G1_EUMVA</name>
<dbReference type="EMBL" id="BGZK01000445">
    <property type="protein sequence ID" value="GBP43999.1"/>
    <property type="molecule type" value="Genomic_DNA"/>
</dbReference>